<dbReference type="PANTHER" id="PTHR43369:SF2">
    <property type="entry name" value="PHOSPHORIBOSYLGLYCINAMIDE FORMYLTRANSFERASE"/>
    <property type="match status" value="1"/>
</dbReference>
<proteinExistence type="inferred from homology"/>
<feature type="binding site" evidence="6">
    <location>
        <position position="107"/>
    </location>
    <ligand>
        <name>(6R)-10-formyltetrahydrofolate</name>
        <dbReference type="ChEBI" id="CHEBI:195366"/>
    </ligand>
</feature>
<dbReference type="OrthoDB" id="9806170at2"/>
<comment type="catalytic activity">
    <reaction evidence="5 6">
        <text>N(1)-(5-phospho-beta-D-ribosyl)glycinamide + (6R)-10-formyltetrahydrofolate = N(2)-formyl-N(1)-(5-phospho-beta-D-ribosyl)glycinamide + (6S)-5,6,7,8-tetrahydrofolate + H(+)</text>
        <dbReference type="Rhea" id="RHEA:15053"/>
        <dbReference type="ChEBI" id="CHEBI:15378"/>
        <dbReference type="ChEBI" id="CHEBI:57453"/>
        <dbReference type="ChEBI" id="CHEBI:143788"/>
        <dbReference type="ChEBI" id="CHEBI:147286"/>
        <dbReference type="ChEBI" id="CHEBI:195366"/>
        <dbReference type="EC" id="2.1.2.2"/>
    </reaction>
</comment>
<comment type="pathway">
    <text evidence="1 6">Purine metabolism; IMP biosynthesis via de novo pathway; N(2)-formyl-N(1)-(5-phospho-D-ribosyl)glycinamide from N(1)-(5-phospho-D-ribosyl)glycinamide (10-formyl THF route): step 1/1.</text>
</comment>
<name>A0A1C0ACZ3_9FIRM</name>
<reference evidence="8 9" key="2">
    <citation type="submission" date="2016-08" db="EMBL/GenBank/DDBJ databases">
        <title>Orenia metallireducens sp. nov. strain Z6, a Novel Metal-reducing Firmicute from the Deep Subsurface.</title>
        <authorList>
            <person name="Maxim B.I."/>
            <person name="Kenneth K."/>
            <person name="Flynn T.M."/>
            <person name="Oloughlin E.J."/>
            <person name="Locke R.A."/>
            <person name="Weber J.R."/>
            <person name="Egan S.M."/>
            <person name="Mackie R.I."/>
            <person name="Cann I.K."/>
        </authorList>
    </citation>
    <scope>NUCLEOTIDE SEQUENCE [LARGE SCALE GENOMIC DNA]</scope>
    <source>
        <strain evidence="8 9">Z6</strain>
    </source>
</reference>
<evidence type="ECO:0000256" key="2">
    <source>
        <dbReference type="ARBA" id="ARBA00022679"/>
    </source>
</evidence>
<dbReference type="UniPathway" id="UPA00074">
    <property type="reaction ID" value="UER00126"/>
</dbReference>
<feature type="binding site" evidence="6">
    <location>
        <position position="65"/>
    </location>
    <ligand>
        <name>(6R)-10-formyltetrahydrofolate</name>
        <dbReference type="ChEBI" id="CHEBI:195366"/>
    </ligand>
</feature>
<dbReference type="InterPro" id="IPR036477">
    <property type="entry name" value="Formyl_transf_N_sf"/>
</dbReference>
<feature type="domain" description="Formyl transferase N-terminal" evidence="7">
    <location>
        <begin position="3"/>
        <end position="182"/>
    </location>
</feature>
<evidence type="ECO:0000256" key="5">
    <source>
        <dbReference type="ARBA" id="ARBA00047664"/>
    </source>
</evidence>
<dbReference type="AlphaFoldDB" id="A0A1C0ACZ3"/>
<dbReference type="PROSITE" id="PS00373">
    <property type="entry name" value="GART"/>
    <property type="match status" value="1"/>
</dbReference>
<evidence type="ECO:0000256" key="1">
    <source>
        <dbReference type="ARBA" id="ARBA00005054"/>
    </source>
</evidence>
<feature type="binding site" evidence="6">
    <location>
        <begin position="90"/>
        <end position="93"/>
    </location>
    <ligand>
        <name>(6R)-10-formyltetrahydrofolate</name>
        <dbReference type="ChEBI" id="CHEBI:195366"/>
    </ligand>
</feature>
<dbReference type="GO" id="GO:0005737">
    <property type="term" value="C:cytoplasm"/>
    <property type="evidence" value="ECO:0007669"/>
    <property type="project" value="TreeGrafter"/>
</dbReference>
<dbReference type="FunFam" id="3.40.50.170:FF:000007">
    <property type="entry name" value="Phosphoribosylglycinamide formyltransferase"/>
    <property type="match status" value="1"/>
</dbReference>
<organism evidence="8 9">
    <name type="scientific">Orenia metallireducens</name>
    <dbReference type="NCBI Taxonomy" id="1413210"/>
    <lineage>
        <taxon>Bacteria</taxon>
        <taxon>Bacillati</taxon>
        <taxon>Bacillota</taxon>
        <taxon>Clostridia</taxon>
        <taxon>Halanaerobiales</taxon>
        <taxon>Halobacteroidaceae</taxon>
        <taxon>Orenia</taxon>
    </lineage>
</organism>
<comment type="similarity">
    <text evidence="4 6">Belongs to the GART family.</text>
</comment>
<dbReference type="InterPro" id="IPR002376">
    <property type="entry name" value="Formyl_transf_N"/>
</dbReference>
<dbReference type="EMBL" id="LWDV01000005">
    <property type="protein sequence ID" value="OCL28493.1"/>
    <property type="molecule type" value="Genomic_DNA"/>
</dbReference>
<evidence type="ECO:0000256" key="6">
    <source>
        <dbReference type="HAMAP-Rule" id="MF_01930"/>
    </source>
</evidence>
<feature type="active site" description="Proton donor" evidence="6">
    <location>
        <position position="109"/>
    </location>
</feature>
<keyword evidence="9" id="KW-1185">Reference proteome</keyword>
<dbReference type="RefSeq" id="WP_068714612.1">
    <property type="nucleotide sequence ID" value="NZ_LWDV01000005.1"/>
</dbReference>
<evidence type="ECO:0000313" key="9">
    <source>
        <dbReference type="Proteomes" id="UP000093514"/>
    </source>
</evidence>
<dbReference type="InterPro" id="IPR004607">
    <property type="entry name" value="GART"/>
</dbReference>
<dbReference type="Gene3D" id="3.40.50.170">
    <property type="entry name" value="Formyl transferase, N-terminal domain"/>
    <property type="match status" value="1"/>
</dbReference>
<feature type="binding site" evidence="6">
    <location>
        <begin position="12"/>
        <end position="14"/>
    </location>
    <ligand>
        <name>N(1)-(5-phospho-beta-D-ribosyl)glycinamide</name>
        <dbReference type="ChEBI" id="CHEBI:143788"/>
    </ligand>
</feature>
<gene>
    <name evidence="6" type="primary">purN</name>
    <name evidence="8" type="ORF">U472_00990</name>
</gene>
<dbReference type="HAMAP" id="MF_01930">
    <property type="entry name" value="PurN"/>
    <property type="match status" value="1"/>
</dbReference>
<dbReference type="NCBIfam" id="TIGR00639">
    <property type="entry name" value="PurN"/>
    <property type="match status" value="1"/>
</dbReference>
<keyword evidence="2 6" id="KW-0808">Transferase</keyword>
<keyword evidence="3 6" id="KW-0658">Purine biosynthesis</keyword>
<evidence type="ECO:0000256" key="4">
    <source>
        <dbReference type="ARBA" id="ARBA00038440"/>
    </source>
</evidence>
<accession>A0A1C0ACZ3</accession>
<dbReference type="InterPro" id="IPR001555">
    <property type="entry name" value="GART_AS"/>
</dbReference>
<evidence type="ECO:0000259" key="7">
    <source>
        <dbReference type="Pfam" id="PF00551"/>
    </source>
</evidence>
<dbReference type="PANTHER" id="PTHR43369">
    <property type="entry name" value="PHOSPHORIBOSYLGLYCINAMIDE FORMYLTRANSFERASE"/>
    <property type="match status" value="1"/>
</dbReference>
<reference evidence="9" key="1">
    <citation type="submission" date="2016-07" db="EMBL/GenBank/DDBJ databases">
        <authorList>
            <person name="Florea S."/>
            <person name="Webb J.S."/>
            <person name="Jaromczyk J."/>
            <person name="Schardl C.L."/>
        </authorList>
    </citation>
    <scope>NUCLEOTIDE SEQUENCE [LARGE SCALE GENOMIC DNA]</scope>
    <source>
        <strain evidence="9">Z6</strain>
    </source>
</reference>
<dbReference type="CDD" id="cd08645">
    <property type="entry name" value="FMT_core_GART"/>
    <property type="match status" value="1"/>
</dbReference>
<evidence type="ECO:0000256" key="3">
    <source>
        <dbReference type="ARBA" id="ARBA00022755"/>
    </source>
</evidence>
<evidence type="ECO:0000313" key="8">
    <source>
        <dbReference type="EMBL" id="OCL28493.1"/>
    </source>
</evidence>
<dbReference type="GO" id="GO:0006189">
    <property type="term" value="P:'de novo' IMP biosynthetic process"/>
    <property type="evidence" value="ECO:0007669"/>
    <property type="project" value="UniProtKB-UniRule"/>
</dbReference>
<dbReference type="EC" id="2.1.2.2" evidence="6"/>
<protein>
    <recommendedName>
        <fullName evidence="6">Phosphoribosylglycinamide formyltransferase</fullName>
        <ecNumber evidence="6">2.1.2.2</ecNumber>
    </recommendedName>
    <alternativeName>
        <fullName evidence="6">5'-phosphoribosylglycinamide transformylase</fullName>
    </alternativeName>
    <alternativeName>
        <fullName evidence="6">GAR transformylase</fullName>
        <shortName evidence="6">GART</shortName>
    </alternativeName>
</protein>
<dbReference type="SUPFAM" id="SSF53328">
    <property type="entry name" value="Formyltransferase"/>
    <property type="match status" value="1"/>
</dbReference>
<dbReference type="Pfam" id="PF00551">
    <property type="entry name" value="Formyl_trans_N"/>
    <property type="match status" value="1"/>
</dbReference>
<sequence>MLKIGVLASGRGSNLQSIIDSIKAGELRAEIKVVISDKEGAKALDRAEKYDIANKYVNPKAYKNKENFEQAMIDVLEEYGVELVVMAGFMRILSPYFVKQYRNRVMNIHPSLLPSFTGLHAQKQALDYGVKVAGCTVHFADEGMDTGPIILQAAVPVKDDDTEETLSQRILVEEHRIYPEAIKLFSEGRVEVKNGKVKIRK</sequence>
<comment type="caution">
    <text evidence="8">The sequence shown here is derived from an EMBL/GenBank/DDBJ whole genome shotgun (WGS) entry which is preliminary data.</text>
</comment>
<comment type="function">
    <text evidence="6">Catalyzes the transfer of a formyl group from 10-formyltetrahydrofolate to 5-phospho-ribosyl-glycinamide (GAR), producing 5-phospho-ribosyl-N-formylglycinamide (FGAR) and tetrahydrofolate.</text>
</comment>
<feature type="site" description="Raises pKa of active site His" evidence="6">
    <location>
        <position position="145"/>
    </location>
</feature>
<dbReference type="Proteomes" id="UP000093514">
    <property type="component" value="Unassembled WGS sequence"/>
</dbReference>
<dbReference type="GO" id="GO:0004644">
    <property type="term" value="F:phosphoribosylglycinamide formyltransferase activity"/>
    <property type="evidence" value="ECO:0007669"/>
    <property type="project" value="UniProtKB-UniRule"/>
</dbReference>